<dbReference type="Proteomes" id="UP000646579">
    <property type="component" value="Unassembled WGS sequence"/>
</dbReference>
<protein>
    <submittedName>
        <fullName evidence="1">Uncharacterized protein</fullName>
    </submittedName>
</protein>
<organism evidence="1 2">
    <name type="scientific">Devosia pacifica</name>
    <dbReference type="NCBI Taxonomy" id="1335967"/>
    <lineage>
        <taxon>Bacteria</taxon>
        <taxon>Pseudomonadati</taxon>
        <taxon>Pseudomonadota</taxon>
        <taxon>Alphaproteobacteria</taxon>
        <taxon>Hyphomicrobiales</taxon>
        <taxon>Devosiaceae</taxon>
        <taxon>Devosia</taxon>
    </lineage>
</organism>
<sequence>MAEVEKVITQQRSLMATRRKVGRQVAPELGFQCANHAVKALEHARRNLDTWLREIKADDSFETLMGFMCLCSEQFR</sequence>
<gene>
    <name evidence="1" type="ORF">GCM10007989_37240</name>
</gene>
<evidence type="ECO:0000313" key="2">
    <source>
        <dbReference type="Proteomes" id="UP000646579"/>
    </source>
</evidence>
<accession>A0A918VYM4</accession>
<proteinExistence type="predicted"/>
<dbReference type="AlphaFoldDB" id="A0A918VYM4"/>
<reference evidence="1" key="1">
    <citation type="journal article" date="2014" name="Int. J. Syst. Evol. Microbiol.">
        <title>Complete genome sequence of Corynebacterium casei LMG S-19264T (=DSM 44701T), isolated from a smear-ripened cheese.</title>
        <authorList>
            <consortium name="US DOE Joint Genome Institute (JGI-PGF)"/>
            <person name="Walter F."/>
            <person name="Albersmeier A."/>
            <person name="Kalinowski J."/>
            <person name="Ruckert C."/>
        </authorList>
    </citation>
    <scope>NUCLEOTIDE SEQUENCE</scope>
    <source>
        <strain evidence="1">KCTC 32437</strain>
    </source>
</reference>
<keyword evidence="2" id="KW-1185">Reference proteome</keyword>
<dbReference type="EMBL" id="BMZE01000005">
    <property type="protein sequence ID" value="GHA37898.1"/>
    <property type="molecule type" value="Genomic_DNA"/>
</dbReference>
<name>A0A918VYM4_9HYPH</name>
<evidence type="ECO:0000313" key="1">
    <source>
        <dbReference type="EMBL" id="GHA37898.1"/>
    </source>
</evidence>
<reference evidence="1" key="2">
    <citation type="submission" date="2020-09" db="EMBL/GenBank/DDBJ databases">
        <authorList>
            <person name="Sun Q."/>
            <person name="Kim S."/>
        </authorList>
    </citation>
    <scope>NUCLEOTIDE SEQUENCE</scope>
    <source>
        <strain evidence="1">KCTC 32437</strain>
    </source>
</reference>
<comment type="caution">
    <text evidence="1">The sequence shown here is derived from an EMBL/GenBank/DDBJ whole genome shotgun (WGS) entry which is preliminary data.</text>
</comment>